<evidence type="ECO:0000256" key="5">
    <source>
        <dbReference type="ARBA" id="ARBA00023163"/>
    </source>
</evidence>
<dbReference type="GO" id="GO:0000981">
    <property type="term" value="F:DNA-binding transcription factor activity, RNA polymerase II-specific"/>
    <property type="evidence" value="ECO:0007669"/>
    <property type="project" value="InterPro"/>
</dbReference>
<reference evidence="10" key="1">
    <citation type="journal article" date="2014" name="Genome Announc.">
        <title>Genome sequence and annotation of Acremonium chrysogenum, producer of the beta-lactam antibiotic cephalosporin C.</title>
        <authorList>
            <person name="Terfehr D."/>
            <person name="Dahlmann T.A."/>
            <person name="Specht T."/>
            <person name="Zadra I."/>
            <person name="Kuernsteiner H."/>
            <person name="Kueck U."/>
        </authorList>
    </citation>
    <scope>NUCLEOTIDE SEQUENCE [LARGE SCALE GENOMIC DNA]</scope>
    <source>
        <strain evidence="10">ATCC 11550 / CBS 779.69 / DSM 880 / IAM 14645 / JCM 23072 / IMI 49137</strain>
    </source>
</reference>
<evidence type="ECO:0000313" key="9">
    <source>
        <dbReference type="EMBL" id="KFH44399.1"/>
    </source>
</evidence>
<keyword evidence="10" id="KW-1185">Reference proteome</keyword>
<dbReference type="CDD" id="cd00067">
    <property type="entry name" value="GAL4"/>
    <property type="match status" value="1"/>
</dbReference>
<protein>
    <submittedName>
        <fullName evidence="9">Putative transcriptional regulatory protein-like protein</fullName>
    </submittedName>
</protein>
<dbReference type="HOGENOM" id="CLU_011099_5_1_1"/>
<dbReference type="Gene3D" id="4.10.240.10">
    <property type="entry name" value="Zn(2)-C6 fungal-type DNA-binding domain"/>
    <property type="match status" value="1"/>
</dbReference>
<dbReference type="InterPro" id="IPR001138">
    <property type="entry name" value="Zn2Cys6_DnaBD"/>
</dbReference>
<dbReference type="OrthoDB" id="2123952at2759"/>
<dbReference type="CDD" id="cd12148">
    <property type="entry name" value="fungal_TF_MHR"/>
    <property type="match status" value="1"/>
</dbReference>
<feature type="region of interest" description="Disordered" evidence="7">
    <location>
        <begin position="54"/>
        <end position="77"/>
    </location>
</feature>
<feature type="domain" description="Zn(2)-C6 fungal-type" evidence="8">
    <location>
        <begin position="19"/>
        <end position="49"/>
    </location>
</feature>
<proteinExistence type="predicted"/>
<dbReference type="PANTHER" id="PTHR46910">
    <property type="entry name" value="TRANSCRIPTION FACTOR PDR1"/>
    <property type="match status" value="1"/>
</dbReference>
<organism evidence="9 10">
    <name type="scientific">Hapsidospora chrysogenum (strain ATCC 11550 / CBS 779.69 / DSM 880 / IAM 14645 / JCM 23072 / IMI 49137)</name>
    <name type="common">Acremonium chrysogenum</name>
    <dbReference type="NCBI Taxonomy" id="857340"/>
    <lineage>
        <taxon>Eukaryota</taxon>
        <taxon>Fungi</taxon>
        <taxon>Dikarya</taxon>
        <taxon>Ascomycota</taxon>
        <taxon>Pezizomycotina</taxon>
        <taxon>Sordariomycetes</taxon>
        <taxon>Hypocreomycetidae</taxon>
        <taxon>Hypocreales</taxon>
        <taxon>Bionectriaceae</taxon>
        <taxon>Hapsidospora</taxon>
    </lineage>
</organism>
<keyword evidence="3" id="KW-0805">Transcription regulation</keyword>
<evidence type="ECO:0000256" key="4">
    <source>
        <dbReference type="ARBA" id="ARBA00023125"/>
    </source>
</evidence>
<dbReference type="SUPFAM" id="SSF57701">
    <property type="entry name" value="Zn2/Cys6 DNA-binding domain"/>
    <property type="match status" value="1"/>
</dbReference>
<dbReference type="Pfam" id="PF04082">
    <property type="entry name" value="Fungal_trans"/>
    <property type="match status" value="1"/>
</dbReference>
<comment type="subcellular location">
    <subcellularLocation>
        <location evidence="1">Nucleus</location>
    </subcellularLocation>
</comment>
<dbReference type="GO" id="GO:0003677">
    <property type="term" value="F:DNA binding"/>
    <property type="evidence" value="ECO:0007669"/>
    <property type="project" value="UniProtKB-KW"/>
</dbReference>
<dbReference type="EMBL" id="JPKY01000049">
    <property type="protein sequence ID" value="KFH44399.1"/>
    <property type="molecule type" value="Genomic_DNA"/>
</dbReference>
<dbReference type="GO" id="GO:0006351">
    <property type="term" value="P:DNA-templated transcription"/>
    <property type="evidence" value="ECO:0007669"/>
    <property type="project" value="InterPro"/>
</dbReference>
<evidence type="ECO:0000256" key="7">
    <source>
        <dbReference type="SAM" id="MobiDB-lite"/>
    </source>
</evidence>
<evidence type="ECO:0000313" key="10">
    <source>
        <dbReference type="Proteomes" id="UP000029964"/>
    </source>
</evidence>
<keyword evidence="6" id="KW-0539">Nucleus</keyword>
<gene>
    <name evidence="9" type="ORF">ACRE_048410</name>
</gene>
<dbReference type="GO" id="GO:0005634">
    <property type="term" value="C:nucleus"/>
    <property type="evidence" value="ECO:0007669"/>
    <property type="project" value="UniProtKB-SubCell"/>
</dbReference>
<evidence type="ECO:0000256" key="1">
    <source>
        <dbReference type="ARBA" id="ARBA00004123"/>
    </source>
</evidence>
<keyword evidence="5" id="KW-0804">Transcription</keyword>
<name>A0A086T4W7_HAPC1</name>
<dbReference type="SMART" id="SM00066">
    <property type="entry name" value="GAL4"/>
    <property type="match status" value="1"/>
</dbReference>
<dbReference type="PROSITE" id="PS50048">
    <property type="entry name" value="ZN2_CY6_FUNGAL_2"/>
    <property type="match status" value="1"/>
</dbReference>
<keyword evidence="4" id="KW-0238">DNA-binding</keyword>
<dbReference type="PANTHER" id="PTHR46910:SF37">
    <property type="entry name" value="ZN(II)2CYS6 TRANSCRIPTION FACTOR (EUROFUNG)"/>
    <property type="match status" value="1"/>
</dbReference>
<feature type="region of interest" description="Disordered" evidence="7">
    <location>
        <begin position="101"/>
        <end position="128"/>
    </location>
</feature>
<dbReference type="InterPro" id="IPR036864">
    <property type="entry name" value="Zn2-C6_fun-type_DNA-bd_sf"/>
</dbReference>
<dbReference type="InterPro" id="IPR050987">
    <property type="entry name" value="AtrR-like"/>
</dbReference>
<dbReference type="SMART" id="SM00906">
    <property type="entry name" value="Fungal_trans"/>
    <property type="match status" value="1"/>
</dbReference>
<comment type="caution">
    <text evidence="9">The sequence shown here is derived from an EMBL/GenBank/DDBJ whole genome shotgun (WGS) entry which is preliminary data.</text>
</comment>
<evidence type="ECO:0000256" key="3">
    <source>
        <dbReference type="ARBA" id="ARBA00023015"/>
    </source>
</evidence>
<evidence type="ECO:0000256" key="6">
    <source>
        <dbReference type="ARBA" id="ARBA00023242"/>
    </source>
</evidence>
<evidence type="ECO:0000256" key="2">
    <source>
        <dbReference type="ARBA" id="ARBA00022723"/>
    </source>
</evidence>
<evidence type="ECO:0000259" key="8">
    <source>
        <dbReference type="PROSITE" id="PS50048"/>
    </source>
</evidence>
<dbReference type="InterPro" id="IPR007219">
    <property type="entry name" value="XnlR_reg_dom"/>
</dbReference>
<dbReference type="GO" id="GO:0008270">
    <property type="term" value="F:zinc ion binding"/>
    <property type="evidence" value="ECO:0007669"/>
    <property type="project" value="InterPro"/>
</dbReference>
<feature type="compositionally biased region" description="Polar residues" evidence="7">
    <location>
        <begin position="108"/>
        <end position="124"/>
    </location>
</feature>
<dbReference type="AlphaFoldDB" id="A0A086T4W7"/>
<dbReference type="STRING" id="857340.A0A086T4W7"/>
<dbReference type="Pfam" id="PF00172">
    <property type="entry name" value="Zn_clus"/>
    <property type="match status" value="1"/>
</dbReference>
<dbReference type="Proteomes" id="UP000029964">
    <property type="component" value="Unassembled WGS sequence"/>
</dbReference>
<accession>A0A086T4W7</accession>
<sequence>MTILESSTAGETAPARRKACDLCFTKKIKCDMLKPVCSNCILYRSECHTTSAARRKAHGARSKASVRAQLESQEEENDVLRARVARIEKQLQDVLEATKSQHVRAQELSDSPESGSTSHASTDSRGAEWNFDPVQPSLYHGPTDEGLFLPPLDNIMPIVDHYFRVFNPVLPIFDEKEFMRLLTGWYNHTIKRDRVTWAAILMVCAMGLRAPVPGDRLMADTEEKMGWSTFCMRNAQSVMADLVAREEDLLGMQVLLALVLQFHNSSDSRPASVLVGTAVRLGHRMQLHSRSSTQNFSPDEVLQRNRVFWAAYLLDKDISLRTRAPAAQSDLDIDIPLPPLNPADGLGVIWTQDGRTQFSLFRIRIELSQILGKVYELLYSNRSMRIGEAERRRRVEDLSTMLAHWYRRIPIPFRPEHVAAAVGDSELIQMVKLYHAYLLALVHVHSISSTHTEWVSRLSSLNREAIRDYAASAKGTSPPCVTEDQDHLVAEGWDHCVEVSRGCIRLFQEAIPTECLLWQCSGPHFSGLIILLANMFMSPTHTYATVDQKIVVKSMKLLGDFMEAVKTSGYEQIRGIIAELYKCANAAVDNARVDGAGVTGTDEATAAEEEDRFQRGVPEIEGEDDQNGVVWSMGSKEMSMAVPFDPFVMNDGGVSTWLGEGTLDTSQC</sequence>
<keyword evidence="2" id="KW-0479">Metal-binding</keyword>